<sequence length="200" mass="21755">MASKLDKDILSAARSGDFTLIFSSVPSPEILSELGYLTGRYNNLTALERLFTLGLTTPPESENNPIFHGALESESIPIFQALLNNGFNLNNHWSESLGDGLVVAAMRGNIPLARFLLENGQDPNNGSSSGDREAIIWAMVGDFPSLEFIKLMLRYGFKTQGTGAAIAAAELGNLEALKLFVEADRDLDLEEKIIWHAVGD</sequence>
<dbReference type="Gene3D" id="1.25.40.20">
    <property type="entry name" value="Ankyrin repeat-containing domain"/>
    <property type="match status" value="1"/>
</dbReference>
<dbReference type="SUPFAM" id="SSF48403">
    <property type="entry name" value="Ankyrin repeat"/>
    <property type="match status" value="1"/>
</dbReference>
<organism evidence="1 2">
    <name type="scientific">Botrytis tulipae</name>
    <dbReference type="NCBI Taxonomy" id="87230"/>
    <lineage>
        <taxon>Eukaryota</taxon>
        <taxon>Fungi</taxon>
        <taxon>Dikarya</taxon>
        <taxon>Ascomycota</taxon>
        <taxon>Pezizomycotina</taxon>
        <taxon>Leotiomycetes</taxon>
        <taxon>Helotiales</taxon>
        <taxon>Sclerotiniaceae</taxon>
        <taxon>Botrytis</taxon>
    </lineage>
</organism>
<evidence type="ECO:0000313" key="1">
    <source>
        <dbReference type="EMBL" id="TGO18197.1"/>
    </source>
</evidence>
<keyword evidence="2" id="KW-1185">Reference proteome</keyword>
<comment type="caution">
    <text evidence="1">The sequence shown here is derived from an EMBL/GenBank/DDBJ whole genome shotgun (WGS) entry which is preliminary data.</text>
</comment>
<dbReference type="OrthoDB" id="539213at2759"/>
<evidence type="ECO:0008006" key="3">
    <source>
        <dbReference type="Google" id="ProtNLM"/>
    </source>
</evidence>
<proteinExistence type="predicted"/>
<dbReference type="EMBL" id="PQXH01000011">
    <property type="protein sequence ID" value="TGO18197.1"/>
    <property type="molecule type" value="Genomic_DNA"/>
</dbReference>
<dbReference type="Pfam" id="PF12796">
    <property type="entry name" value="Ank_2"/>
    <property type="match status" value="1"/>
</dbReference>
<reference evidence="1 2" key="1">
    <citation type="submission" date="2017-12" db="EMBL/GenBank/DDBJ databases">
        <title>Comparative genomics of Botrytis spp.</title>
        <authorList>
            <person name="Valero-Jimenez C.A."/>
            <person name="Tapia P."/>
            <person name="Veloso J."/>
            <person name="Silva-Moreno E."/>
            <person name="Staats M."/>
            <person name="Valdes J.H."/>
            <person name="Van Kan J.A.L."/>
        </authorList>
    </citation>
    <scope>NUCLEOTIDE SEQUENCE [LARGE SCALE GENOMIC DNA]</scope>
    <source>
        <strain evidence="1 2">Bt9001</strain>
    </source>
</reference>
<evidence type="ECO:0000313" key="2">
    <source>
        <dbReference type="Proteomes" id="UP000297777"/>
    </source>
</evidence>
<dbReference type="SMART" id="SM00248">
    <property type="entry name" value="ANK"/>
    <property type="match status" value="3"/>
</dbReference>
<name>A0A4Z1FA16_9HELO</name>
<dbReference type="InterPro" id="IPR002110">
    <property type="entry name" value="Ankyrin_rpt"/>
</dbReference>
<protein>
    <recommendedName>
        <fullName evidence="3">Ankyrin repeat domain-containing protein</fullName>
    </recommendedName>
</protein>
<dbReference type="Proteomes" id="UP000297777">
    <property type="component" value="Unassembled WGS sequence"/>
</dbReference>
<accession>A0A4Z1FA16</accession>
<gene>
    <name evidence="1" type="ORF">BTUL_0011g00010</name>
</gene>
<dbReference type="InterPro" id="IPR036770">
    <property type="entry name" value="Ankyrin_rpt-contain_sf"/>
</dbReference>
<dbReference type="AlphaFoldDB" id="A0A4Z1FA16"/>